<dbReference type="Proteomes" id="UP000253891">
    <property type="component" value="Unassembled WGS sequence"/>
</dbReference>
<dbReference type="STRING" id="157463.GCA_001047075_00909"/>
<organism evidence="6 7">
    <name type="scientific">Fructobacillus ficulneus</name>
    <dbReference type="NCBI Taxonomy" id="157463"/>
    <lineage>
        <taxon>Bacteria</taxon>
        <taxon>Bacillati</taxon>
        <taxon>Bacillota</taxon>
        <taxon>Bacilli</taxon>
        <taxon>Lactobacillales</taxon>
        <taxon>Lactobacillaceae</taxon>
        <taxon>Fructobacillus</taxon>
    </lineage>
</organism>
<evidence type="ECO:0000256" key="3">
    <source>
        <dbReference type="ARBA" id="ARBA00022989"/>
    </source>
</evidence>
<reference evidence="6 7" key="1">
    <citation type="journal article" date="2015" name="BMC Genomics">
        <title>Comparative genomics of Fructobacillus spp. and Leuconostoc spp. reveals niche-specific evolution of Fructobacillus spp.</title>
        <authorList>
            <person name="Endo A."/>
            <person name="Tanizawa Y."/>
            <person name="Tanaka N."/>
            <person name="Maeno S."/>
            <person name="Kumar H."/>
            <person name="Shiwa Y."/>
            <person name="Okada S."/>
            <person name="Yoshikawa H."/>
            <person name="Dicks L."/>
            <person name="Nakagawa J."/>
            <person name="Arita M."/>
        </authorList>
    </citation>
    <scope>NUCLEOTIDE SEQUENCE [LARGE SCALE GENOMIC DNA]</scope>
    <source>
        <strain evidence="6 7">JCM 12225</strain>
    </source>
</reference>
<keyword evidence="7" id="KW-1185">Reference proteome</keyword>
<evidence type="ECO:0000256" key="1">
    <source>
        <dbReference type="ARBA" id="ARBA00004141"/>
    </source>
</evidence>
<dbReference type="EMBL" id="DF968004">
    <property type="protein sequence ID" value="GAO99991.1"/>
    <property type="molecule type" value="Genomic_DNA"/>
</dbReference>
<keyword evidence="4" id="KW-0472">Membrane</keyword>
<keyword evidence="3" id="KW-1133">Transmembrane helix</keyword>
<gene>
    <name evidence="6" type="ORF">FFIC_270230</name>
</gene>
<dbReference type="InterPro" id="IPR004869">
    <property type="entry name" value="MMPL_dom"/>
</dbReference>
<keyword evidence="2" id="KW-0812">Transmembrane</keyword>
<evidence type="ECO:0000256" key="4">
    <source>
        <dbReference type="ARBA" id="ARBA00023136"/>
    </source>
</evidence>
<dbReference type="GO" id="GO:0016020">
    <property type="term" value="C:membrane"/>
    <property type="evidence" value="ECO:0007669"/>
    <property type="project" value="UniProtKB-SubCell"/>
</dbReference>
<accession>A0A0K8MHH3</accession>
<evidence type="ECO:0000256" key="2">
    <source>
        <dbReference type="ARBA" id="ARBA00022692"/>
    </source>
</evidence>
<dbReference type="Pfam" id="PF03176">
    <property type="entry name" value="MMPL"/>
    <property type="match status" value="1"/>
</dbReference>
<evidence type="ECO:0000313" key="6">
    <source>
        <dbReference type="EMBL" id="GAO99991.1"/>
    </source>
</evidence>
<sequence>MVLVVVVGLAVHEGGSFAGSSLNLPNSQSQKALAVMNKDFPVTNQANGTIKVVFHSQNGKDLTDSSNQAKIQELLAKLSKENHVTGVLNPTILKSYSKDKMTAGQEQEAAMVQTMATAGDDCRLPVGMIDKFKIIFKFIFLLKVTAV</sequence>
<feature type="domain" description="Membrane transport protein MMPL" evidence="5">
    <location>
        <begin position="25"/>
        <end position="108"/>
    </location>
</feature>
<proteinExistence type="predicted"/>
<protein>
    <submittedName>
        <fullName evidence="6">Predicted membrane protein</fullName>
    </submittedName>
</protein>
<dbReference type="AlphaFoldDB" id="A0A0K8MHH3"/>
<evidence type="ECO:0000313" key="7">
    <source>
        <dbReference type="Proteomes" id="UP000253891"/>
    </source>
</evidence>
<comment type="subcellular location">
    <subcellularLocation>
        <location evidence="1">Membrane</location>
        <topology evidence="1">Multi-pass membrane protein</topology>
    </subcellularLocation>
</comment>
<name>A0A0K8MHH3_9LACO</name>
<evidence type="ECO:0000259" key="5">
    <source>
        <dbReference type="Pfam" id="PF03176"/>
    </source>
</evidence>